<dbReference type="EMBL" id="CP135996">
    <property type="protein sequence ID" value="WOC33364.1"/>
    <property type="molecule type" value="Genomic_DNA"/>
</dbReference>
<dbReference type="KEGG" id="carl:PXC00_05715"/>
<dbReference type="RefSeq" id="WP_275846976.1">
    <property type="nucleotide sequence ID" value="NZ_CP135996.1"/>
</dbReference>
<keyword evidence="2" id="KW-1185">Reference proteome</keyword>
<dbReference type="AlphaFoldDB" id="A0AA97DAP7"/>
<dbReference type="Proteomes" id="UP001300604">
    <property type="component" value="Chromosome"/>
</dbReference>
<evidence type="ECO:0000313" key="2">
    <source>
        <dbReference type="Proteomes" id="UP001300604"/>
    </source>
</evidence>
<protein>
    <submittedName>
        <fullName evidence="1">Uncharacterized protein</fullName>
    </submittedName>
</protein>
<gene>
    <name evidence="1" type="ORF">PXC00_05715</name>
</gene>
<accession>A0AA97DAP7</accession>
<proteinExistence type="predicted"/>
<sequence>MSAIEVTATAEALSENAPYSVVDLSFHYADTTTQGGTAIYYSATLSDGDLSEDVLFPLAVTAGSAIPADEEFAYTPSAAFTKTVTASNGKIYYTPAS</sequence>
<organism evidence="1 2">
    <name type="scientific">Caproicibacterium argilliputei</name>
    <dbReference type="NCBI Taxonomy" id="3030016"/>
    <lineage>
        <taxon>Bacteria</taxon>
        <taxon>Bacillati</taxon>
        <taxon>Bacillota</taxon>
        <taxon>Clostridia</taxon>
        <taxon>Eubacteriales</taxon>
        <taxon>Oscillospiraceae</taxon>
        <taxon>Caproicibacterium</taxon>
    </lineage>
</organism>
<reference evidence="1" key="1">
    <citation type="submission" date="2023-09" db="EMBL/GenBank/DDBJ databases">
        <authorList>
            <person name="Zeng C."/>
        </authorList>
    </citation>
    <scope>NUCLEOTIDE SEQUENCE</scope>
    <source>
        <strain evidence="1">ZCY20-5</strain>
    </source>
</reference>
<evidence type="ECO:0000313" key="1">
    <source>
        <dbReference type="EMBL" id="WOC33364.1"/>
    </source>
</evidence>
<reference evidence="1" key="2">
    <citation type="submission" date="2024-06" db="EMBL/GenBank/DDBJ databases">
        <title>Caproicibacterium argilliputei sp. nov, a novel caproic acid producing anaerobic bacterium isolated from pit mud.</title>
        <authorList>
            <person name="Xia S."/>
        </authorList>
    </citation>
    <scope>NUCLEOTIDE SEQUENCE</scope>
    <source>
        <strain evidence="1">ZCY20-5</strain>
    </source>
</reference>
<name>A0AA97DAP7_9FIRM</name>